<dbReference type="Proteomes" id="UP001565368">
    <property type="component" value="Unassembled WGS sequence"/>
</dbReference>
<dbReference type="Pfam" id="PF02668">
    <property type="entry name" value="TauD"/>
    <property type="match status" value="1"/>
</dbReference>
<evidence type="ECO:0000256" key="1">
    <source>
        <dbReference type="ARBA" id="ARBA00023002"/>
    </source>
</evidence>
<feature type="domain" description="TauD/TfdA-like" evidence="2">
    <location>
        <begin position="61"/>
        <end position="350"/>
    </location>
</feature>
<name>A0ABR3QG52_9TREE</name>
<dbReference type="InterPro" id="IPR042098">
    <property type="entry name" value="TauD-like_sf"/>
</dbReference>
<keyword evidence="4" id="KW-1185">Reference proteome</keyword>
<dbReference type="PANTHER" id="PTHR10696">
    <property type="entry name" value="GAMMA-BUTYROBETAINE HYDROXYLASE-RELATED"/>
    <property type="match status" value="1"/>
</dbReference>
<gene>
    <name evidence="3" type="ORF">Q8F55_001492</name>
</gene>
<proteinExistence type="predicted"/>
<dbReference type="RefSeq" id="XP_069213654.1">
    <property type="nucleotide sequence ID" value="XM_069350110.1"/>
</dbReference>
<dbReference type="EMBL" id="JBBXJM010000001">
    <property type="protein sequence ID" value="KAL1413710.1"/>
    <property type="molecule type" value="Genomic_DNA"/>
</dbReference>
<dbReference type="Gene3D" id="3.60.130.10">
    <property type="entry name" value="Clavaminate synthase-like"/>
    <property type="match status" value="1"/>
</dbReference>
<organism evidence="3 4">
    <name type="scientific">Vanrija albida</name>
    <dbReference type="NCBI Taxonomy" id="181172"/>
    <lineage>
        <taxon>Eukaryota</taxon>
        <taxon>Fungi</taxon>
        <taxon>Dikarya</taxon>
        <taxon>Basidiomycota</taxon>
        <taxon>Agaricomycotina</taxon>
        <taxon>Tremellomycetes</taxon>
        <taxon>Trichosporonales</taxon>
        <taxon>Trichosporonaceae</taxon>
        <taxon>Vanrija</taxon>
    </lineage>
</organism>
<dbReference type="PANTHER" id="PTHR10696:SF21">
    <property type="entry name" value="TAUD_TFDA-LIKE DOMAIN-CONTAINING PROTEIN"/>
    <property type="match status" value="1"/>
</dbReference>
<evidence type="ECO:0000313" key="4">
    <source>
        <dbReference type="Proteomes" id="UP001565368"/>
    </source>
</evidence>
<accession>A0ABR3QG52</accession>
<sequence>MATAIATPAPAPSAAPALEPFFEPFALPASNQRELGAPHAVGTVTPLALRPTAELTLQQAIDTVKQLQADKTLTRLLATHGTLLFRGLPINNAEDFSAFAHAFGYRPHEIIGIVVDRPLLAPNVAPANESPKEVEIYNHNESPQVPHAPEYIFFYGHKVPTIGGETPISSSLELFARAQAEIPEFIEKITDKGILSTVTYKVDAQYAGGSTLRQAFGKDIEDGDDDATRRAKIEKQLQRYARGEHTTWEWLDDATLKVTHKLPAVRTQPSTGLPTLFTGLAAYYRRLKANWDNKAVAVQYYGDGTPIAEEHLAKLEQITDEIRVLHKWHRGDVLVYDNIISQHGRQPWGGEQGDRVVQASLFDGEVPGAYNDRPWAQVVQALEG</sequence>
<evidence type="ECO:0000313" key="3">
    <source>
        <dbReference type="EMBL" id="KAL1413710.1"/>
    </source>
</evidence>
<keyword evidence="1" id="KW-0560">Oxidoreductase</keyword>
<protein>
    <recommendedName>
        <fullName evidence="2">TauD/TfdA-like domain-containing protein</fullName>
    </recommendedName>
</protein>
<dbReference type="InterPro" id="IPR003819">
    <property type="entry name" value="TauD/TfdA-like"/>
</dbReference>
<dbReference type="GeneID" id="95982535"/>
<evidence type="ECO:0000259" key="2">
    <source>
        <dbReference type="Pfam" id="PF02668"/>
    </source>
</evidence>
<dbReference type="InterPro" id="IPR050411">
    <property type="entry name" value="AlphaKG_dependent_hydroxylases"/>
</dbReference>
<comment type="caution">
    <text evidence="3">The sequence shown here is derived from an EMBL/GenBank/DDBJ whole genome shotgun (WGS) entry which is preliminary data.</text>
</comment>
<dbReference type="SUPFAM" id="SSF51197">
    <property type="entry name" value="Clavaminate synthase-like"/>
    <property type="match status" value="1"/>
</dbReference>
<reference evidence="3 4" key="1">
    <citation type="submission" date="2023-08" db="EMBL/GenBank/DDBJ databases">
        <title>Annotated Genome Sequence of Vanrija albida AlHP1.</title>
        <authorList>
            <person name="Herzog R."/>
        </authorList>
    </citation>
    <scope>NUCLEOTIDE SEQUENCE [LARGE SCALE GENOMIC DNA]</scope>
    <source>
        <strain evidence="3 4">AlHP1</strain>
    </source>
</reference>